<sequence>MPRPSLSSRVHLHSFSKPPPSESSSRGPNAFSLLMSSRKENEAWKLAEVDLAKPESAMGKARRREGRRKAPFYKVMQGMPVAVDAFRYGKIPGVTAYFLTHAHSDHYTNLSSKWKNGPIYCSRTTANLIKLMLQVDPKWVHPLEVDKPFIIPGTGGVEVTVLEANHCPGSSLFLFKGKQTVNAGDSGFNSPYVGSTKVFRYLHCGDFRASPRHVLHPTIKGHKLDIVYLDTTYLNAKYCFPPQKQVIEACAELARTLVNRGESASLEETFDPGFPTNDEEDKPDLNLLEDDGKSLEGVGASEAKRILVAVGTYSIGKERIVKAVAKALNSKVYCDGRKRDILLCQDDPDLHDMLTSDPKEAQVHLVPLQTINLERIEPYFTRFRGSFSSVVGFRPTGWTYSTPAGTDLFPSVGQVISRPQKTFTSSSLNPMRNSNAKYRLYGVPYSEHSSFHELTCFALSVDVVKIIATVNVGSAKSRGMMNKWFEKWEAERKKRAKEGKPSIVPYRCLDYW</sequence>
<name>A0A0C3QF68_9AGAM</name>
<evidence type="ECO:0000313" key="10">
    <source>
        <dbReference type="Proteomes" id="UP000054248"/>
    </source>
</evidence>
<dbReference type="FunFam" id="3.40.50.12650:FF:000007">
    <property type="entry name" value="DNA cross-link repair 1A protein, variant"/>
    <property type="match status" value="1"/>
</dbReference>
<protein>
    <recommendedName>
        <fullName evidence="11">DNA repair metallo-beta-lactamase domain-containing protein</fullName>
    </recommendedName>
</protein>
<dbReference type="Pfam" id="PF07522">
    <property type="entry name" value="DRMBL"/>
    <property type="match status" value="1"/>
</dbReference>
<dbReference type="Pfam" id="PF12706">
    <property type="entry name" value="Lactamase_B_2"/>
    <property type="match status" value="1"/>
</dbReference>
<dbReference type="EMBL" id="KN823056">
    <property type="protein sequence ID" value="KIO24696.1"/>
    <property type="molecule type" value="Genomic_DNA"/>
</dbReference>
<evidence type="ECO:0000256" key="2">
    <source>
        <dbReference type="ARBA" id="ARBA00010304"/>
    </source>
</evidence>
<keyword evidence="4" id="KW-0234">DNA repair</keyword>
<dbReference type="GO" id="GO:0005634">
    <property type="term" value="C:nucleus"/>
    <property type="evidence" value="ECO:0007669"/>
    <property type="project" value="UniProtKB-SubCell"/>
</dbReference>
<dbReference type="CDD" id="cd16273">
    <property type="entry name" value="SNM1A-1C-like_MBL-fold"/>
    <property type="match status" value="1"/>
</dbReference>
<dbReference type="SUPFAM" id="SSF56281">
    <property type="entry name" value="Metallo-hydrolase/oxidoreductase"/>
    <property type="match status" value="1"/>
</dbReference>
<dbReference type="GO" id="GO:0006303">
    <property type="term" value="P:double-strand break repair via nonhomologous end joining"/>
    <property type="evidence" value="ECO:0007669"/>
    <property type="project" value="TreeGrafter"/>
</dbReference>
<proteinExistence type="inferred from homology"/>
<keyword evidence="3" id="KW-0227">DNA damage</keyword>
<feature type="region of interest" description="Disordered" evidence="6">
    <location>
        <begin position="1"/>
        <end position="32"/>
    </location>
</feature>
<dbReference type="InterPro" id="IPR036866">
    <property type="entry name" value="RibonucZ/Hydroxyglut_hydro"/>
</dbReference>
<accession>A0A0C3QF68</accession>
<keyword evidence="5" id="KW-0539">Nucleus</keyword>
<feature type="domain" description="Metallo-beta-lactamase" evidence="8">
    <location>
        <begin position="89"/>
        <end position="253"/>
    </location>
</feature>
<evidence type="ECO:0000256" key="5">
    <source>
        <dbReference type="ARBA" id="ARBA00023242"/>
    </source>
</evidence>
<evidence type="ECO:0000256" key="4">
    <source>
        <dbReference type="ARBA" id="ARBA00023204"/>
    </source>
</evidence>
<evidence type="ECO:0008006" key="11">
    <source>
        <dbReference type="Google" id="ProtNLM"/>
    </source>
</evidence>
<dbReference type="Gene3D" id="3.60.15.10">
    <property type="entry name" value="Ribonuclease Z/Hydroxyacylglutathione hydrolase-like"/>
    <property type="match status" value="1"/>
</dbReference>
<evidence type="ECO:0000259" key="7">
    <source>
        <dbReference type="Pfam" id="PF07522"/>
    </source>
</evidence>
<comment type="similarity">
    <text evidence="2">Belongs to the DNA repair metallo-beta-lactamase (DRMBL) family.</text>
</comment>
<dbReference type="GO" id="GO:0003684">
    <property type="term" value="F:damaged DNA binding"/>
    <property type="evidence" value="ECO:0007669"/>
    <property type="project" value="TreeGrafter"/>
</dbReference>
<reference evidence="10" key="2">
    <citation type="submission" date="2015-01" db="EMBL/GenBank/DDBJ databases">
        <title>Evolutionary Origins and Diversification of the Mycorrhizal Mutualists.</title>
        <authorList>
            <consortium name="DOE Joint Genome Institute"/>
            <consortium name="Mycorrhizal Genomics Consortium"/>
            <person name="Kohler A."/>
            <person name="Kuo A."/>
            <person name="Nagy L.G."/>
            <person name="Floudas D."/>
            <person name="Copeland A."/>
            <person name="Barry K.W."/>
            <person name="Cichocki N."/>
            <person name="Veneault-Fourrey C."/>
            <person name="LaButti K."/>
            <person name="Lindquist E.A."/>
            <person name="Lipzen A."/>
            <person name="Lundell T."/>
            <person name="Morin E."/>
            <person name="Murat C."/>
            <person name="Riley R."/>
            <person name="Ohm R."/>
            <person name="Sun H."/>
            <person name="Tunlid A."/>
            <person name="Henrissat B."/>
            <person name="Grigoriev I.V."/>
            <person name="Hibbett D.S."/>
            <person name="Martin F."/>
        </authorList>
    </citation>
    <scope>NUCLEOTIDE SEQUENCE [LARGE SCALE GENOMIC DNA]</scope>
    <source>
        <strain evidence="10">MUT 4182</strain>
    </source>
</reference>
<dbReference type="STRING" id="1051891.A0A0C3QF68"/>
<evidence type="ECO:0000259" key="8">
    <source>
        <dbReference type="Pfam" id="PF12706"/>
    </source>
</evidence>
<dbReference type="PANTHER" id="PTHR23240:SF6">
    <property type="entry name" value="DNA CROSS-LINK REPAIR 1A PROTEIN"/>
    <property type="match status" value="1"/>
</dbReference>
<dbReference type="AlphaFoldDB" id="A0A0C3QF68"/>
<dbReference type="InterPro" id="IPR001279">
    <property type="entry name" value="Metallo-B-lactamas"/>
</dbReference>
<evidence type="ECO:0000256" key="1">
    <source>
        <dbReference type="ARBA" id="ARBA00004123"/>
    </source>
</evidence>
<comment type="subcellular location">
    <subcellularLocation>
        <location evidence="1">Nucleus</location>
    </subcellularLocation>
</comment>
<evidence type="ECO:0000256" key="3">
    <source>
        <dbReference type="ARBA" id="ARBA00022763"/>
    </source>
</evidence>
<dbReference type="Gene3D" id="3.40.50.12650">
    <property type="match status" value="1"/>
</dbReference>
<evidence type="ECO:0000256" key="6">
    <source>
        <dbReference type="SAM" id="MobiDB-lite"/>
    </source>
</evidence>
<keyword evidence="10" id="KW-1185">Reference proteome</keyword>
<feature type="domain" description="DNA repair metallo-beta-lactamase" evidence="7">
    <location>
        <begin position="349"/>
        <end position="473"/>
    </location>
</feature>
<dbReference type="OrthoDB" id="262529at2759"/>
<dbReference type="GO" id="GO:0035312">
    <property type="term" value="F:5'-3' DNA exonuclease activity"/>
    <property type="evidence" value="ECO:0007669"/>
    <property type="project" value="TreeGrafter"/>
</dbReference>
<dbReference type="InterPro" id="IPR011084">
    <property type="entry name" value="DRMBL"/>
</dbReference>
<dbReference type="Proteomes" id="UP000054248">
    <property type="component" value="Unassembled WGS sequence"/>
</dbReference>
<dbReference type="GO" id="GO:0036297">
    <property type="term" value="P:interstrand cross-link repair"/>
    <property type="evidence" value="ECO:0007669"/>
    <property type="project" value="TreeGrafter"/>
</dbReference>
<gene>
    <name evidence="9" type="ORF">M407DRAFT_76638</name>
</gene>
<dbReference type="HOGENOM" id="CLU_005260_4_1_1"/>
<evidence type="ECO:0000313" key="9">
    <source>
        <dbReference type="EMBL" id="KIO24696.1"/>
    </source>
</evidence>
<reference evidence="9 10" key="1">
    <citation type="submission" date="2014-04" db="EMBL/GenBank/DDBJ databases">
        <authorList>
            <consortium name="DOE Joint Genome Institute"/>
            <person name="Kuo A."/>
            <person name="Girlanda M."/>
            <person name="Perotto S."/>
            <person name="Kohler A."/>
            <person name="Nagy L.G."/>
            <person name="Floudas D."/>
            <person name="Copeland A."/>
            <person name="Barry K.W."/>
            <person name="Cichocki N."/>
            <person name="Veneault-Fourrey C."/>
            <person name="LaButti K."/>
            <person name="Lindquist E.A."/>
            <person name="Lipzen A."/>
            <person name="Lundell T."/>
            <person name="Morin E."/>
            <person name="Murat C."/>
            <person name="Sun H."/>
            <person name="Tunlid A."/>
            <person name="Henrissat B."/>
            <person name="Grigoriev I.V."/>
            <person name="Hibbett D.S."/>
            <person name="Martin F."/>
            <person name="Nordberg H.P."/>
            <person name="Cantor M.N."/>
            <person name="Hua S.X."/>
        </authorList>
    </citation>
    <scope>NUCLEOTIDE SEQUENCE [LARGE SCALE GENOMIC DNA]</scope>
    <source>
        <strain evidence="9 10">MUT 4182</strain>
    </source>
</reference>
<dbReference type="PANTHER" id="PTHR23240">
    <property type="entry name" value="DNA CROSS-LINK REPAIR PROTEIN PSO2/SNM1-RELATED"/>
    <property type="match status" value="1"/>
</dbReference>
<organism evidence="9 10">
    <name type="scientific">Tulasnella calospora MUT 4182</name>
    <dbReference type="NCBI Taxonomy" id="1051891"/>
    <lineage>
        <taxon>Eukaryota</taxon>
        <taxon>Fungi</taxon>
        <taxon>Dikarya</taxon>
        <taxon>Basidiomycota</taxon>
        <taxon>Agaricomycotina</taxon>
        <taxon>Agaricomycetes</taxon>
        <taxon>Cantharellales</taxon>
        <taxon>Tulasnellaceae</taxon>
        <taxon>Tulasnella</taxon>
    </lineage>
</organism>